<feature type="non-terminal residue" evidence="2">
    <location>
        <position position="1"/>
    </location>
</feature>
<dbReference type="Proteomes" id="UP000777438">
    <property type="component" value="Unassembled WGS sequence"/>
</dbReference>
<dbReference type="AlphaFoldDB" id="A0A9P8W446"/>
<dbReference type="EMBL" id="JAGPYM010000014">
    <property type="protein sequence ID" value="KAH6887565.1"/>
    <property type="molecule type" value="Genomic_DNA"/>
</dbReference>
<sequence>SYLGSVFSPCPHQLCLIHRFQPTTIATITSHPPKVPTLLEYIHQTMDDCMEQCCGQLVFRCLLTSFVLFVDSQIVERRDTIIHVGRLAQTNLHVPECLCVFTNEDPGMTDDNIRITGEVLMVSYFFAAMGLFLVAPKKGTLWDVYALGLGIVNPACVGFVMWLYLLLSKRERLSRAMHGQKEPPPRKVNSSLEEIWSAPLLI</sequence>
<gene>
    <name evidence="2" type="ORF">B0T10DRAFT_73083</name>
</gene>
<protein>
    <submittedName>
        <fullName evidence="2">Uncharacterized protein</fullName>
    </submittedName>
</protein>
<feature type="transmembrane region" description="Helical" evidence="1">
    <location>
        <begin position="147"/>
        <end position="167"/>
    </location>
</feature>
<feature type="transmembrane region" description="Helical" evidence="1">
    <location>
        <begin position="115"/>
        <end position="135"/>
    </location>
</feature>
<keyword evidence="1" id="KW-0812">Transmembrane</keyword>
<comment type="caution">
    <text evidence="2">The sequence shown here is derived from an EMBL/GenBank/DDBJ whole genome shotgun (WGS) entry which is preliminary data.</text>
</comment>
<reference evidence="2 3" key="1">
    <citation type="journal article" date="2021" name="Nat. Commun.">
        <title>Genetic determinants of endophytism in the Arabidopsis root mycobiome.</title>
        <authorList>
            <person name="Mesny F."/>
            <person name="Miyauchi S."/>
            <person name="Thiergart T."/>
            <person name="Pickel B."/>
            <person name="Atanasova L."/>
            <person name="Karlsson M."/>
            <person name="Huettel B."/>
            <person name="Barry K.W."/>
            <person name="Haridas S."/>
            <person name="Chen C."/>
            <person name="Bauer D."/>
            <person name="Andreopoulos W."/>
            <person name="Pangilinan J."/>
            <person name="LaButti K."/>
            <person name="Riley R."/>
            <person name="Lipzen A."/>
            <person name="Clum A."/>
            <person name="Drula E."/>
            <person name="Henrissat B."/>
            <person name="Kohler A."/>
            <person name="Grigoriev I.V."/>
            <person name="Martin F.M."/>
            <person name="Hacquard S."/>
        </authorList>
    </citation>
    <scope>NUCLEOTIDE SEQUENCE [LARGE SCALE GENOMIC DNA]</scope>
    <source>
        <strain evidence="2 3">MPI-CAGE-CH-0241</strain>
    </source>
</reference>
<evidence type="ECO:0000256" key="1">
    <source>
        <dbReference type="SAM" id="Phobius"/>
    </source>
</evidence>
<keyword evidence="3" id="KW-1185">Reference proteome</keyword>
<organism evidence="2 3">
    <name type="scientific">Thelonectria olida</name>
    <dbReference type="NCBI Taxonomy" id="1576542"/>
    <lineage>
        <taxon>Eukaryota</taxon>
        <taxon>Fungi</taxon>
        <taxon>Dikarya</taxon>
        <taxon>Ascomycota</taxon>
        <taxon>Pezizomycotina</taxon>
        <taxon>Sordariomycetes</taxon>
        <taxon>Hypocreomycetidae</taxon>
        <taxon>Hypocreales</taxon>
        <taxon>Nectriaceae</taxon>
        <taxon>Thelonectria</taxon>
    </lineage>
</organism>
<evidence type="ECO:0000313" key="3">
    <source>
        <dbReference type="Proteomes" id="UP000777438"/>
    </source>
</evidence>
<proteinExistence type="predicted"/>
<accession>A0A9P8W446</accession>
<evidence type="ECO:0000313" key="2">
    <source>
        <dbReference type="EMBL" id="KAH6887565.1"/>
    </source>
</evidence>
<dbReference type="OrthoDB" id="5137762at2759"/>
<keyword evidence="1" id="KW-1133">Transmembrane helix</keyword>
<name>A0A9P8W446_9HYPO</name>
<keyword evidence="1" id="KW-0472">Membrane</keyword>